<protein>
    <submittedName>
        <fullName evidence="1">Poly(Hydroxyalkanoate) granule-associated protein</fullName>
    </submittedName>
</protein>
<dbReference type="AlphaFoldDB" id="A0A1N6WIZ6"/>
<name>A0A1N6WIZ6_9PSED</name>
<dbReference type="InterPro" id="IPR008769">
    <property type="entry name" value="PhaF_PhaI"/>
</dbReference>
<dbReference type="PANTHER" id="PTHR38664">
    <property type="entry name" value="SLR0058 PROTEIN"/>
    <property type="match status" value="1"/>
</dbReference>
<dbReference type="Proteomes" id="UP000186079">
    <property type="component" value="Unassembled WGS sequence"/>
</dbReference>
<proteinExistence type="predicted"/>
<reference evidence="1 2" key="1">
    <citation type="submission" date="2017-01" db="EMBL/GenBank/DDBJ databases">
        <authorList>
            <person name="Mah S.A."/>
            <person name="Swanson W.J."/>
            <person name="Moy G.W."/>
            <person name="Vacquier V.D."/>
        </authorList>
    </citation>
    <scope>NUCLEOTIDE SEQUENCE [LARGE SCALE GENOMIC DNA]</scope>
    <source>
        <strain evidence="1 2">ATCC 29606</strain>
    </source>
</reference>
<sequence length="133" mass="14867">MVKTALKKVNEEAARPVLEGVRYSARQLWLAGIGVYASLGRQGLSYFRDLVRSGEEAETQGKQLVSEKLEQATDRFKSVRRRVDSRLEKVEERVGARVGRVLKRAGVPSRADIEALSDKLDGLNEMLVRTAKP</sequence>
<evidence type="ECO:0000313" key="1">
    <source>
        <dbReference type="EMBL" id="SIQ90113.1"/>
    </source>
</evidence>
<accession>A0A1N6WIZ6</accession>
<dbReference type="Pfam" id="PF05597">
    <property type="entry name" value="Phasin"/>
    <property type="match status" value="1"/>
</dbReference>
<gene>
    <name evidence="1" type="ORF">SAMN05421672_111102</name>
</gene>
<organism evidence="1 2">
    <name type="scientific">Pseudomonas flexibilis</name>
    <dbReference type="NCBI Taxonomy" id="706570"/>
    <lineage>
        <taxon>Bacteria</taxon>
        <taxon>Pseudomonadati</taxon>
        <taxon>Pseudomonadota</taxon>
        <taxon>Gammaproteobacteria</taxon>
        <taxon>Pseudomonadales</taxon>
        <taxon>Pseudomonadaceae</taxon>
        <taxon>Pseudomonas</taxon>
    </lineage>
</organism>
<dbReference type="EMBL" id="FTMC01000011">
    <property type="protein sequence ID" value="SIQ90113.1"/>
    <property type="molecule type" value="Genomic_DNA"/>
</dbReference>
<evidence type="ECO:0000313" key="2">
    <source>
        <dbReference type="Proteomes" id="UP000186079"/>
    </source>
</evidence>
<dbReference type="PANTHER" id="PTHR38664:SF1">
    <property type="entry name" value="SLR0058 PROTEIN"/>
    <property type="match status" value="1"/>
</dbReference>
<dbReference type="RefSeq" id="WP_039559154.1">
    <property type="nucleotide sequence ID" value="NZ_FTMC01000011.1"/>
</dbReference>